<accession>A0A1Y1I0B3</accession>
<organism evidence="6 7">
    <name type="scientific">Klebsormidium nitens</name>
    <name type="common">Green alga</name>
    <name type="synonym">Ulothrix nitens</name>
    <dbReference type="NCBI Taxonomy" id="105231"/>
    <lineage>
        <taxon>Eukaryota</taxon>
        <taxon>Viridiplantae</taxon>
        <taxon>Streptophyta</taxon>
        <taxon>Klebsormidiophyceae</taxon>
        <taxon>Klebsormidiales</taxon>
        <taxon>Klebsormidiaceae</taxon>
        <taxon>Klebsormidium</taxon>
    </lineage>
</organism>
<dbReference type="OMA" id="MTCFLSH"/>
<keyword evidence="7" id="KW-1185">Reference proteome</keyword>
<dbReference type="EMBL" id="DF237076">
    <property type="protein sequence ID" value="GAQ82869.1"/>
    <property type="molecule type" value="Genomic_DNA"/>
</dbReference>
<comment type="subcellular location">
    <subcellularLocation>
        <location evidence="1">Nucleus</location>
    </subcellularLocation>
</comment>
<reference evidence="6 7" key="1">
    <citation type="journal article" date="2014" name="Nat. Commun.">
        <title>Klebsormidium flaccidum genome reveals primary factors for plant terrestrial adaptation.</title>
        <authorList>
            <person name="Hori K."/>
            <person name="Maruyama F."/>
            <person name="Fujisawa T."/>
            <person name="Togashi T."/>
            <person name="Yamamoto N."/>
            <person name="Seo M."/>
            <person name="Sato S."/>
            <person name="Yamada T."/>
            <person name="Mori H."/>
            <person name="Tajima N."/>
            <person name="Moriyama T."/>
            <person name="Ikeuchi M."/>
            <person name="Watanabe M."/>
            <person name="Wada H."/>
            <person name="Kobayashi K."/>
            <person name="Saito M."/>
            <person name="Masuda T."/>
            <person name="Sasaki-Sekimoto Y."/>
            <person name="Mashiguchi K."/>
            <person name="Awai K."/>
            <person name="Shimojima M."/>
            <person name="Masuda S."/>
            <person name="Iwai M."/>
            <person name="Nobusawa T."/>
            <person name="Narise T."/>
            <person name="Kondo S."/>
            <person name="Saito H."/>
            <person name="Sato R."/>
            <person name="Murakawa M."/>
            <person name="Ihara Y."/>
            <person name="Oshima-Yamada Y."/>
            <person name="Ohtaka K."/>
            <person name="Satoh M."/>
            <person name="Sonobe K."/>
            <person name="Ishii M."/>
            <person name="Ohtani R."/>
            <person name="Kanamori-Sato M."/>
            <person name="Honoki R."/>
            <person name="Miyazaki D."/>
            <person name="Mochizuki H."/>
            <person name="Umetsu J."/>
            <person name="Higashi K."/>
            <person name="Shibata D."/>
            <person name="Kamiya Y."/>
            <person name="Sato N."/>
            <person name="Nakamura Y."/>
            <person name="Tabata S."/>
            <person name="Ida S."/>
            <person name="Kurokawa K."/>
            <person name="Ohta H."/>
        </authorList>
    </citation>
    <scope>NUCLEOTIDE SEQUENCE [LARGE SCALE GENOMIC DNA]</scope>
    <source>
        <strain evidence="6 7">NIES-2285</strain>
    </source>
</reference>
<evidence type="ECO:0000313" key="6">
    <source>
        <dbReference type="EMBL" id="GAQ82869.1"/>
    </source>
</evidence>
<dbReference type="PANTHER" id="PTHR31344:SF0">
    <property type="entry name" value="NUCLEAR PORE COMPLEX PROTEIN NUP205"/>
    <property type="match status" value="1"/>
</dbReference>
<dbReference type="InterPro" id="IPR021827">
    <property type="entry name" value="Nup186/Nup192/Nup205"/>
</dbReference>
<evidence type="ECO:0000256" key="5">
    <source>
        <dbReference type="SAM" id="MobiDB-lite"/>
    </source>
</evidence>
<dbReference type="Proteomes" id="UP000054558">
    <property type="component" value="Unassembled WGS sequence"/>
</dbReference>
<evidence type="ECO:0000256" key="4">
    <source>
        <dbReference type="ARBA" id="ARBA00023242"/>
    </source>
</evidence>
<keyword evidence="4" id="KW-0539">Nucleus</keyword>
<evidence type="ECO:0000313" key="7">
    <source>
        <dbReference type="Proteomes" id="UP000054558"/>
    </source>
</evidence>
<gene>
    <name evidence="6" type="ORF">KFL_001270120</name>
</gene>
<protein>
    <submittedName>
        <fullName evidence="6">Nuclear pore complex protein Nup205</fullName>
    </submittedName>
</protein>
<name>A0A1Y1I0B3_KLENI</name>
<evidence type="ECO:0000256" key="2">
    <source>
        <dbReference type="ARBA" id="ARBA00005892"/>
    </source>
</evidence>
<evidence type="ECO:0000256" key="1">
    <source>
        <dbReference type="ARBA" id="ARBA00004123"/>
    </source>
</evidence>
<dbReference type="OrthoDB" id="2019644at2759"/>
<dbReference type="STRING" id="105231.A0A1Y1I0B3"/>
<evidence type="ECO:0000256" key="3">
    <source>
        <dbReference type="ARBA" id="ARBA00022448"/>
    </source>
</evidence>
<sequence>MPSYRDLLQVVEVAVSGAELQPEERGQLEIALRQHQQTFRDLLNYPPPRPEDRKHVQSRDVRLPNAPPTLLDEQDVQIALKLSDDFNLNELDCVELLIACHQEKDITGRSPLEILRLAAGIYLEERRSLISALHLLLKGWAYNMVAPRLAQDLFDYLKDLMGAGLRTRIVELIKGLSREEPAGMGNASCEPYVADLRGSLVPRAWAVQKERMLLSECLVYASLVTRITPDECSKLFDLVQHTAQDYARRPDGVTLYMAYTATFTLVNTLMSDSATSSDERPAVLMTDAAFIGSFQNKIAASHVAAVEPWAAIVRLAWAVFLLNAASKGGSGVANAKLASDVRAWLDKAVEQNVFHFLVYKVLRTPTFKNDDEDVKRVHFTYLRRLVTDLLRHEAGRELVQDLKDQAYAAPPPDLSESGALVPMTPGGSVPVAQAADRPQAPFLALMELTGIVFGVPPDLVIDEQDVLNPTVLGFVEFAGEDHRGWHTLEAFLDMLAALATGEDGARKVYELLQNGPFRIARWASLFSSLLEYDRRFREALQSTGEEPPFPPGDARALEAYCRVLRKVVQEGAPAERAQWFPDIEPLFRLLPFENVPLRLKAALRRAIAAFVPVSQATRDRIFALLDAYDIPLVAPPVPLSTTPGAPLPGQAYDMVYELNEVEARDELYPSTLSYLELLNALIAADPDAPDQGRRYSTYFRFLRDHVFGPYAQRGYSDPEEKWRIAVASLSHFESMLRVYHPSDADQAYASEQRQGQPSEGEALGTSDAAKAPPPGIEIMKDLMQGRVIFRNLLALLMSGVDSVKDQRESLAYGELVEEAVRLALSVLVLAMGKDAALAELWRPGYKSIDQILSFDLRQVVALLEYVRYEDNVDIQQTSLRLMTTLSERVAQLAPIIMESGAAPQLIEDFALCLEAAANQPEAPENPEEDSVFLILKILISNLDRPAPNVTHLLLGFDCEHSVERSYLNPVRVHSSLRVLLDHLLNLPRLEENPRLYEFGFQLMYELAVDPVVRGPVIELLGRPKYEFFSKHLSALVSEPLPKRTAYHALRVSSLQQRAWLLKLAALELHVADADVQQQKEGCRRLLGRLFRKGPYGTEEEEDGGNVLALPAAEIEAINVEVQTRKVLEIFDVVLFQLPEPSPGDLSPGVQSMRDELKVEELLESDASVEEGGVVRFSERGDRLLDIAALSDALMQGYKRLESYLNLQAGSSTQEELKEAVQATLRWAWKQNQYVEERSAQLHMLTGWQQLVEIAISRRFPLLPQAGGAAPGVLQELLDATLSAAGAPDCPVQLAYPICQVATSVMAKLQEHSMTSAVWGDTSDEVTYADLLSTVRLPPRTCHALLKKLLTVILRPDTSELLKRRLYTTLLSFLQYSRGVANREVPSSVMKVLLPEDGSSDEAADVERIQREQNELMQGNYAVLRNEATALVDVVARDALQGSEVGRALAFYVLEALIALDTQQAFLSQLQSRGLLQNCLSDVANNAYQLVILPSPDSVRKLYTMEAQISLLLRVAHHNSPRGAQALFSMGALNHLASSRALDVQIPDGPEDGPGRNPAVPMPSQRERLHQVLAPSLRLVTSIVTALPKSEDVRAEAGEFVRQHAATLVRIVESADLEELQLATWLVGRIWPSMSTDRDPFKAPMFIRSIDFFCLDAVSQNKYVRRLQAVRKSAGPEGIIAPREHGELRRLRHGVLQVRNNLLTYLKGIVDRSGERFHCFRSDGENGISRAPTLALIADVLEQSTSDVFAATQEGHQLLNKVSEVNDTSRAELLKVIETYGTHEYDARGDSARKRRHVALVEMAAAAASKGRQVSLLVSIIEHGLEIIYKHFQDSRPGSTEPQVGSPDDLRRLGRHLLPTLQKLETLQEDRLGQSPQFIHRLGQWIKSQLLVETERAGSR</sequence>
<proteinExistence type="inferred from homology"/>
<dbReference type="Pfam" id="PF11894">
    <property type="entry name" value="Nup192"/>
    <property type="match status" value="2"/>
</dbReference>
<dbReference type="GO" id="GO:0005643">
    <property type="term" value="C:nuclear pore"/>
    <property type="evidence" value="ECO:0007669"/>
    <property type="project" value="InterPro"/>
</dbReference>
<feature type="region of interest" description="Disordered" evidence="5">
    <location>
        <begin position="747"/>
        <end position="771"/>
    </location>
</feature>
<keyword evidence="3" id="KW-0813">Transport</keyword>
<comment type="similarity">
    <text evidence="2">Belongs to the NUP186/NUP192/NUP205 family.</text>
</comment>
<dbReference type="PANTHER" id="PTHR31344">
    <property type="entry name" value="NUCLEAR PORE COMPLEX PROTEIN NUP205"/>
    <property type="match status" value="1"/>
</dbReference>